<feature type="compositionally biased region" description="Polar residues" evidence="1">
    <location>
        <begin position="328"/>
        <end position="337"/>
    </location>
</feature>
<dbReference type="KEGG" id="cchl:FPL14_04280"/>
<evidence type="ECO:0000313" key="3">
    <source>
        <dbReference type="Proteomes" id="UP000515679"/>
    </source>
</evidence>
<keyword evidence="3" id="KW-1185">Reference proteome</keyword>
<protein>
    <recommendedName>
        <fullName evidence="4">SAF domain-containing protein</fullName>
    </recommendedName>
</protein>
<feature type="region of interest" description="Disordered" evidence="1">
    <location>
        <begin position="309"/>
        <end position="345"/>
    </location>
</feature>
<proteinExistence type="predicted"/>
<dbReference type="Proteomes" id="UP000515679">
    <property type="component" value="Chromosome"/>
</dbReference>
<evidence type="ECO:0000313" key="2">
    <source>
        <dbReference type="EMBL" id="QMV40510.1"/>
    </source>
</evidence>
<name>A0A7G5BU76_9BACL</name>
<organism evidence="2 3">
    <name type="scientific">Cohnella cholangitidis</name>
    <dbReference type="NCBI Taxonomy" id="2598458"/>
    <lineage>
        <taxon>Bacteria</taxon>
        <taxon>Bacillati</taxon>
        <taxon>Bacillota</taxon>
        <taxon>Bacilli</taxon>
        <taxon>Bacillales</taxon>
        <taxon>Paenibacillaceae</taxon>
        <taxon>Cohnella</taxon>
    </lineage>
</organism>
<dbReference type="AlphaFoldDB" id="A0A7G5BU76"/>
<evidence type="ECO:0008006" key="4">
    <source>
        <dbReference type="Google" id="ProtNLM"/>
    </source>
</evidence>
<dbReference type="RefSeq" id="WP_182301859.1">
    <property type="nucleotide sequence ID" value="NZ_CP041969.1"/>
</dbReference>
<sequence length="345" mass="38457">MNMEWNWKTIAIVTGVVLLFLLTNVGQYFILWGPKQESMTKQFEEEKAVLQATIDEYGPMVGIWTVKEGADGLFPGKTIEETDLELREIPQSLLTRSFILDPEAIIGKYYRIGLNSGTPLSMDFVMEDPIDDTTRDYDVVANVLPIGIKVGDYIDYRIVYPRGEDFIVLTHKRIEAIHDKTMKLRMTENEIHFYQAALVDYFLQKKDGATLYMARYVEPGIQKPAIEYYAIPKNIQAIMLLDPNVSQQINGEMNAATRKIIDKAILSVTQEIGSAISSGRSEIQGKIDSGATKLENDLKALLELQAQAAMNSEGVQDTTQPSPDTPPAGSSSDSASFTVEEGVVE</sequence>
<reference evidence="2 3" key="1">
    <citation type="submission" date="2019-07" db="EMBL/GenBank/DDBJ databases">
        <authorList>
            <person name="Kim J.K."/>
            <person name="Cheong H.-M."/>
            <person name="Choi Y."/>
            <person name="Hwang K.J."/>
            <person name="Lee S."/>
            <person name="Choi C."/>
        </authorList>
    </citation>
    <scope>NUCLEOTIDE SEQUENCE [LARGE SCALE GENOMIC DNA]</scope>
    <source>
        <strain evidence="2 3">KS 22</strain>
    </source>
</reference>
<evidence type="ECO:0000256" key="1">
    <source>
        <dbReference type="SAM" id="MobiDB-lite"/>
    </source>
</evidence>
<gene>
    <name evidence="2" type="ORF">FPL14_04280</name>
</gene>
<accession>A0A7G5BU76</accession>
<dbReference type="CDD" id="cd11614">
    <property type="entry name" value="SAF_CpaB_FlgA_like"/>
    <property type="match status" value="1"/>
</dbReference>
<dbReference type="EMBL" id="CP041969">
    <property type="protein sequence ID" value="QMV40510.1"/>
    <property type="molecule type" value="Genomic_DNA"/>
</dbReference>